<reference evidence="1 2" key="1">
    <citation type="submission" date="2019-05" db="EMBL/GenBank/DDBJ databases">
        <title>Mikania micrantha, genome provides insights into the molecular mechanism of rapid growth.</title>
        <authorList>
            <person name="Liu B."/>
        </authorList>
    </citation>
    <scope>NUCLEOTIDE SEQUENCE [LARGE SCALE GENOMIC DNA]</scope>
    <source>
        <strain evidence="1">NLD-2019</strain>
        <tissue evidence="1">Leaf</tissue>
    </source>
</reference>
<accession>A0A5N6Q1P2</accession>
<keyword evidence="2" id="KW-1185">Reference proteome</keyword>
<organism evidence="1 2">
    <name type="scientific">Mikania micrantha</name>
    <name type="common">bitter vine</name>
    <dbReference type="NCBI Taxonomy" id="192012"/>
    <lineage>
        <taxon>Eukaryota</taxon>
        <taxon>Viridiplantae</taxon>
        <taxon>Streptophyta</taxon>
        <taxon>Embryophyta</taxon>
        <taxon>Tracheophyta</taxon>
        <taxon>Spermatophyta</taxon>
        <taxon>Magnoliopsida</taxon>
        <taxon>eudicotyledons</taxon>
        <taxon>Gunneridae</taxon>
        <taxon>Pentapetalae</taxon>
        <taxon>asterids</taxon>
        <taxon>campanulids</taxon>
        <taxon>Asterales</taxon>
        <taxon>Asteraceae</taxon>
        <taxon>Asteroideae</taxon>
        <taxon>Heliantheae alliance</taxon>
        <taxon>Eupatorieae</taxon>
        <taxon>Mikania</taxon>
    </lineage>
</organism>
<protein>
    <submittedName>
        <fullName evidence="1">Uncharacterized protein</fullName>
    </submittedName>
</protein>
<proteinExistence type="predicted"/>
<dbReference type="AlphaFoldDB" id="A0A5N6Q1P2"/>
<name>A0A5N6Q1P2_9ASTR</name>
<comment type="caution">
    <text evidence="1">The sequence shown here is derived from an EMBL/GenBank/DDBJ whole genome shotgun (WGS) entry which is preliminary data.</text>
</comment>
<evidence type="ECO:0000313" key="1">
    <source>
        <dbReference type="EMBL" id="KAD7478564.1"/>
    </source>
</evidence>
<gene>
    <name evidence="1" type="ORF">E3N88_01700</name>
</gene>
<dbReference type="Proteomes" id="UP000326396">
    <property type="component" value="Linkage Group LG1"/>
</dbReference>
<sequence length="161" mass="17974">MMRTSGRFQVQWRGAAVDLNFVRSTDTTAAADDADVNHGDSIFDNRVVPSSSSVEIAPIIYSFVLDQICGEAGEDVHEEKSQHEKWTNIEEGKPGFGESFEEFGDVKLKAIVMRWQTGTHSRPLPEIVLSVFMHCEGCARKACVFTGFRTLFIKSLDLLDN</sequence>
<dbReference type="EMBL" id="SZYD01000001">
    <property type="protein sequence ID" value="KAD7478564.1"/>
    <property type="molecule type" value="Genomic_DNA"/>
</dbReference>
<evidence type="ECO:0000313" key="2">
    <source>
        <dbReference type="Proteomes" id="UP000326396"/>
    </source>
</evidence>